<comment type="caution">
    <text evidence="4">The sequence shown here is derived from an EMBL/GenBank/DDBJ whole genome shotgun (WGS) entry which is preliminary data.</text>
</comment>
<evidence type="ECO:0000313" key="4">
    <source>
        <dbReference type="EMBL" id="SIT51051.1"/>
    </source>
</evidence>
<dbReference type="Pfam" id="PF07883">
    <property type="entry name" value="Cupin_2"/>
    <property type="match status" value="1"/>
</dbReference>
<dbReference type="Gene3D" id="2.60.120.10">
    <property type="entry name" value="Jelly Rolls"/>
    <property type="match status" value="1"/>
</dbReference>
<name>A0A1N7SVU0_9BURK</name>
<dbReference type="OrthoDB" id="4196845at2"/>
<keyword evidence="2" id="KW-0560">Oxidoreductase</keyword>
<accession>A0A1N7SVU0</accession>
<evidence type="ECO:0000259" key="3">
    <source>
        <dbReference type="Pfam" id="PF07883"/>
    </source>
</evidence>
<dbReference type="PANTHER" id="PTHR41517">
    <property type="entry name" value="1,2-DIOXYGENASE PROTEIN-RELATED"/>
    <property type="match status" value="1"/>
</dbReference>
<dbReference type="GO" id="GO:0051213">
    <property type="term" value="F:dioxygenase activity"/>
    <property type="evidence" value="ECO:0007669"/>
    <property type="project" value="UniProtKB-KW"/>
</dbReference>
<dbReference type="EMBL" id="CYGY02000099">
    <property type="protein sequence ID" value="SIT51051.1"/>
    <property type="molecule type" value="Genomic_DNA"/>
</dbReference>
<dbReference type="InterPro" id="IPR047183">
    <property type="entry name" value="GDO-like"/>
</dbReference>
<evidence type="ECO:0000313" key="5">
    <source>
        <dbReference type="Proteomes" id="UP000195569"/>
    </source>
</evidence>
<proteinExistence type="predicted"/>
<dbReference type="PANTHER" id="PTHR41517:SF1">
    <property type="entry name" value="CUPIN"/>
    <property type="match status" value="1"/>
</dbReference>
<protein>
    <submittedName>
        <fullName evidence="4">Gentisate 1,2-dioxygenase</fullName>
    </submittedName>
</protein>
<dbReference type="InterPro" id="IPR014710">
    <property type="entry name" value="RmlC-like_jellyroll"/>
</dbReference>
<sequence length="316" mass="35489">MNDHTDLDELYAAIDGLHMEGGWHRKAPALWSEPRENFLPALWRYADVKPILERAGDLVDHRMADRRNLTLRNPVEGNLYATVRTLVGAYQSIRPGEVADAHRHTPNALRIILEGHGTYTVVDGVRVEMRPGDVLLTPGWCWHSHANAGPDDCFWVDVLDVPLVHLLEPMFFERHPDKLEQDVVTVAESPIAFRWEASLEALDKASAPANGMAQREIELGAPAMMSTAIHVQRMGAEFVSQRYRTTANAIFTVVEGRGTTRCGDTEMQWEKGDMFAMPAWRTYQHKVDGDAHLVRVSDEPVMRALGVLRDEVSPAV</sequence>
<dbReference type="InterPro" id="IPR011051">
    <property type="entry name" value="RmlC_Cupin_sf"/>
</dbReference>
<dbReference type="RefSeq" id="WP_087739609.1">
    <property type="nucleotide sequence ID" value="NZ_CYGY02000099.1"/>
</dbReference>
<dbReference type="CDD" id="cd02216">
    <property type="entry name" value="cupin_GDO-like_N"/>
    <property type="match status" value="1"/>
</dbReference>
<organism evidence="4 5">
    <name type="scientific">Paraburkholderia piptadeniae</name>
    <dbReference type="NCBI Taxonomy" id="1701573"/>
    <lineage>
        <taxon>Bacteria</taxon>
        <taxon>Pseudomonadati</taxon>
        <taxon>Pseudomonadota</taxon>
        <taxon>Betaproteobacteria</taxon>
        <taxon>Burkholderiales</taxon>
        <taxon>Burkholderiaceae</taxon>
        <taxon>Paraburkholderia</taxon>
    </lineage>
</organism>
<dbReference type="AlphaFoldDB" id="A0A1N7SVU0"/>
<evidence type="ECO:0000256" key="1">
    <source>
        <dbReference type="ARBA" id="ARBA00022964"/>
    </source>
</evidence>
<gene>
    <name evidence="4" type="ORF">BN2476_990029</name>
</gene>
<keyword evidence="1" id="KW-0223">Dioxygenase</keyword>
<dbReference type="InterPro" id="IPR013096">
    <property type="entry name" value="Cupin_2"/>
</dbReference>
<dbReference type="Proteomes" id="UP000195569">
    <property type="component" value="Unassembled WGS sequence"/>
</dbReference>
<feature type="domain" description="Cupin type-2" evidence="3">
    <location>
        <begin position="90"/>
        <end position="158"/>
    </location>
</feature>
<evidence type="ECO:0000256" key="2">
    <source>
        <dbReference type="ARBA" id="ARBA00023002"/>
    </source>
</evidence>
<reference evidence="4" key="1">
    <citation type="submission" date="2016-12" db="EMBL/GenBank/DDBJ databases">
        <authorList>
            <person name="Moulin L."/>
        </authorList>
    </citation>
    <scope>NUCLEOTIDE SEQUENCE [LARGE SCALE GENOMIC DNA]</scope>
    <source>
        <strain evidence="4">STM 7183</strain>
    </source>
</reference>
<keyword evidence="5" id="KW-1185">Reference proteome</keyword>
<dbReference type="SUPFAM" id="SSF51182">
    <property type="entry name" value="RmlC-like cupins"/>
    <property type="match status" value="1"/>
</dbReference>
<dbReference type="CDD" id="cd06992">
    <property type="entry name" value="cupin_GDO-like_C"/>
    <property type="match status" value="1"/>
</dbReference>